<gene>
    <name evidence="3" type="ORF">H8S33_09160</name>
</gene>
<dbReference type="InterPro" id="IPR014792">
    <property type="entry name" value="RsbRA_N"/>
</dbReference>
<proteinExistence type="predicted"/>
<dbReference type="InterPro" id="IPR002645">
    <property type="entry name" value="STAS_dom"/>
</dbReference>
<keyword evidence="4" id="KW-1185">Reference proteome</keyword>
<dbReference type="InterPro" id="IPR036513">
    <property type="entry name" value="STAS_dom_sf"/>
</dbReference>
<protein>
    <submittedName>
        <fullName evidence="3">RsbT co-antagonist protein RsbRA</fullName>
    </submittedName>
</protein>
<dbReference type="Proteomes" id="UP000637359">
    <property type="component" value="Unassembled WGS sequence"/>
</dbReference>
<dbReference type="InterPro" id="IPR051932">
    <property type="entry name" value="Bact_StressResp_Reg"/>
</dbReference>
<dbReference type="Gene3D" id="3.30.750.24">
    <property type="entry name" value="STAS domain"/>
    <property type="match status" value="1"/>
</dbReference>
<dbReference type="RefSeq" id="WP_186869691.1">
    <property type="nucleotide sequence ID" value="NZ_JACOOL010000005.1"/>
</dbReference>
<evidence type="ECO:0000313" key="4">
    <source>
        <dbReference type="Proteomes" id="UP000637359"/>
    </source>
</evidence>
<dbReference type="Pfam" id="PF08678">
    <property type="entry name" value="Rsbr_N"/>
    <property type="match status" value="1"/>
</dbReference>
<dbReference type="GO" id="GO:0019825">
    <property type="term" value="F:oxygen binding"/>
    <property type="evidence" value="ECO:0007669"/>
    <property type="project" value="InterPro"/>
</dbReference>
<dbReference type="AlphaFoldDB" id="A0A923L5V7"/>
<dbReference type="GO" id="GO:0020037">
    <property type="term" value="F:heme binding"/>
    <property type="evidence" value="ECO:0007669"/>
    <property type="project" value="InterPro"/>
</dbReference>
<keyword evidence="1" id="KW-0597">Phosphoprotein</keyword>
<evidence type="ECO:0000256" key="1">
    <source>
        <dbReference type="ARBA" id="ARBA00022553"/>
    </source>
</evidence>
<sequence>MNKDLRKIAIENSEEIIREWSKEINKLRSENYTADISDELFENNNEEFVNVILSSIKGTGSTKIVKDFSDRIIKLGWPLSYITDGLLVFSKVTTHTILNKFEQLDSEFMSETLDTVESWVQPIIRQLVNEYSVSWEHVVSLQRIALQELSAPLIPVMDNITIMPLIGTIDTERAKFIMENLLEGVMRHNAEVVLIDITGVPVVDTMVAHHLFQATEAVRLLGAKCILVGIRPEIAQTIVNLGINFSNLPTKSTLKKGFLLALEVTNKSIVEMDNKAQSIDELLGLDKGSEKGHAHSNIETT</sequence>
<dbReference type="PANTHER" id="PTHR33745">
    <property type="entry name" value="RSBT ANTAGONIST PROTEIN RSBS-RELATED"/>
    <property type="match status" value="1"/>
</dbReference>
<dbReference type="EMBL" id="JACOOL010000005">
    <property type="protein sequence ID" value="MBC5636986.1"/>
    <property type="molecule type" value="Genomic_DNA"/>
</dbReference>
<feature type="domain" description="STAS" evidence="2">
    <location>
        <begin position="150"/>
        <end position="261"/>
    </location>
</feature>
<accession>A0A923L5V7</accession>
<name>A0A923L5V7_9BACI</name>
<dbReference type="Gene3D" id="1.10.490.10">
    <property type="entry name" value="Globins"/>
    <property type="match status" value="1"/>
</dbReference>
<evidence type="ECO:0000313" key="3">
    <source>
        <dbReference type="EMBL" id="MBC5636986.1"/>
    </source>
</evidence>
<dbReference type="Pfam" id="PF01740">
    <property type="entry name" value="STAS"/>
    <property type="match status" value="1"/>
</dbReference>
<dbReference type="CDD" id="cd07041">
    <property type="entry name" value="STAS_RsbR_RsbS_like"/>
    <property type="match status" value="1"/>
</dbReference>
<organism evidence="3 4">
    <name type="scientific">Ornithinibacillus hominis</name>
    <dbReference type="NCBI Taxonomy" id="2763055"/>
    <lineage>
        <taxon>Bacteria</taxon>
        <taxon>Bacillati</taxon>
        <taxon>Bacillota</taxon>
        <taxon>Bacilli</taxon>
        <taxon>Bacillales</taxon>
        <taxon>Bacillaceae</taxon>
        <taxon>Ornithinibacillus</taxon>
    </lineage>
</organism>
<dbReference type="InterPro" id="IPR012292">
    <property type="entry name" value="Globin/Proto"/>
</dbReference>
<comment type="caution">
    <text evidence="3">The sequence shown here is derived from an EMBL/GenBank/DDBJ whole genome shotgun (WGS) entry which is preliminary data.</text>
</comment>
<dbReference type="SUPFAM" id="SSF52091">
    <property type="entry name" value="SpoIIaa-like"/>
    <property type="match status" value="1"/>
</dbReference>
<evidence type="ECO:0000259" key="2">
    <source>
        <dbReference type="PROSITE" id="PS50801"/>
    </source>
</evidence>
<dbReference type="PROSITE" id="PS50801">
    <property type="entry name" value="STAS"/>
    <property type="match status" value="1"/>
</dbReference>
<dbReference type="PANTHER" id="PTHR33745:SF3">
    <property type="entry name" value="RSBT CO-ANTAGONIST PROTEIN RSBRC"/>
    <property type="match status" value="1"/>
</dbReference>
<reference evidence="3" key="1">
    <citation type="submission" date="2020-08" db="EMBL/GenBank/DDBJ databases">
        <title>Genome public.</title>
        <authorList>
            <person name="Liu C."/>
            <person name="Sun Q."/>
        </authorList>
    </citation>
    <scope>NUCLEOTIDE SEQUENCE</scope>
    <source>
        <strain evidence="3">BX22</strain>
    </source>
</reference>